<dbReference type="AlphaFoldDB" id="A0A0A9WQQ9"/>
<feature type="domain" description="Tectonic-1-3 N-terminal" evidence="1">
    <location>
        <begin position="32"/>
        <end position="79"/>
    </location>
</feature>
<feature type="non-terminal residue" evidence="2">
    <location>
        <position position="122"/>
    </location>
</feature>
<evidence type="ECO:0000313" key="2">
    <source>
        <dbReference type="EMBL" id="JAG10802.1"/>
    </source>
</evidence>
<gene>
    <name evidence="2" type="primary">TCTN2</name>
    <name evidence="2" type="ORF">CM83_102160</name>
</gene>
<dbReference type="Pfam" id="PF25752">
    <property type="entry name" value="DUF1619_N"/>
    <property type="match status" value="1"/>
</dbReference>
<accession>A0A0A9WQQ9</accession>
<dbReference type="EMBL" id="GBHO01032802">
    <property type="protein sequence ID" value="JAG10802.1"/>
    <property type="molecule type" value="Transcribed_RNA"/>
</dbReference>
<evidence type="ECO:0000259" key="1">
    <source>
        <dbReference type="Pfam" id="PF25752"/>
    </source>
</evidence>
<name>A0A0A9WQQ9_LYGHE</name>
<reference evidence="2" key="1">
    <citation type="journal article" date="2014" name="PLoS ONE">
        <title>Transcriptome-Based Identification of ABC Transporters in the Western Tarnished Plant Bug Lygus hesperus.</title>
        <authorList>
            <person name="Hull J.J."/>
            <person name="Chaney K."/>
            <person name="Geib S.M."/>
            <person name="Fabrick J.A."/>
            <person name="Brent C.S."/>
            <person name="Walsh D."/>
            <person name="Lavine L.C."/>
        </authorList>
    </citation>
    <scope>NUCLEOTIDE SEQUENCE</scope>
</reference>
<dbReference type="PANTHER" id="PTHR14611:SF6">
    <property type="entry name" value="TECTONIC-2"/>
    <property type="match status" value="1"/>
</dbReference>
<dbReference type="GO" id="GO:0060271">
    <property type="term" value="P:cilium assembly"/>
    <property type="evidence" value="ECO:0007669"/>
    <property type="project" value="TreeGrafter"/>
</dbReference>
<dbReference type="InterPro" id="IPR057724">
    <property type="entry name" value="TCTN1-3_N"/>
</dbReference>
<protein>
    <submittedName>
        <fullName evidence="2">Tectonic-2</fullName>
    </submittedName>
</protein>
<proteinExistence type="predicted"/>
<dbReference type="PANTHER" id="PTHR14611">
    <property type="entry name" value="TECTONIC FAMILY MEMBER"/>
    <property type="match status" value="1"/>
</dbReference>
<organism evidence="2">
    <name type="scientific">Lygus hesperus</name>
    <name type="common">Western plant bug</name>
    <dbReference type="NCBI Taxonomy" id="30085"/>
    <lineage>
        <taxon>Eukaryota</taxon>
        <taxon>Metazoa</taxon>
        <taxon>Ecdysozoa</taxon>
        <taxon>Arthropoda</taxon>
        <taxon>Hexapoda</taxon>
        <taxon>Insecta</taxon>
        <taxon>Pterygota</taxon>
        <taxon>Neoptera</taxon>
        <taxon>Paraneoptera</taxon>
        <taxon>Hemiptera</taxon>
        <taxon>Heteroptera</taxon>
        <taxon>Panheteroptera</taxon>
        <taxon>Cimicomorpha</taxon>
        <taxon>Miridae</taxon>
        <taxon>Mirini</taxon>
        <taxon>Lygus</taxon>
    </lineage>
</organism>
<reference evidence="2" key="2">
    <citation type="submission" date="2014-07" db="EMBL/GenBank/DDBJ databases">
        <authorList>
            <person name="Hull J."/>
        </authorList>
    </citation>
    <scope>NUCLEOTIDE SEQUENCE</scope>
</reference>
<feature type="non-terminal residue" evidence="2">
    <location>
        <position position="1"/>
    </location>
</feature>
<dbReference type="InterPro" id="IPR040354">
    <property type="entry name" value="TCTN1-3"/>
</dbReference>
<sequence>GLVCLSFTSSLQMKDLLFVEKRTHSSFELVKEFFNRTLLPLCDRTANVCDINCCRDPDCSEGNIEAFDCSSEAETCDTDPSFSDPYYCHNNSSSIDPVLCYEIQNSPFLGTYFLEERVMKRK</sequence>